<dbReference type="Proteomes" id="UP000262073">
    <property type="component" value="Chromosome"/>
</dbReference>
<proteinExistence type="inferred from homology"/>
<feature type="transmembrane region" description="Helical" evidence="8">
    <location>
        <begin position="119"/>
        <end position="139"/>
    </location>
</feature>
<feature type="transmembrane region" description="Helical" evidence="8">
    <location>
        <begin position="230"/>
        <end position="250"/>
    </location>
</feature>
<protein>
    <submittedName>
        <fullName evidence="9">Permease</fullName>
    </submittedName>
</protein>
<keyword evidence="10" id="KW-1185">Reference proteome</keyword>
<feature type="transmembrane region" description="Helical" evidence="8">
    <location>
        <begin position="262"/>
        <end position="282"/>
    </location>
</feature>
<keyword evidence="4 8" id="KW-0812">Transmembrane</keyword>
<dbReference type="KEGG" id="salm:D0Y50_02675"/>
<reference evidence="9 10" key="1">
    <citation type="submission" date="2018-08" db="EMBL/GenBank/DDBJ databases">
        <title>Salinimonas sediminis sp. nov., a piezophilic bacterium isolated from a deep-sea sediment sample from the New Britain Trench.</title>
        <authorList>
            <person name="Cao J."/>
        </authorList>
    </citation>
    <scope>NUCLEOTIDE SEQUENCE [LARGE SCALE GENOMIC DNA]</scope>
    <source>
        <strain evidence="9 10">N102</strain>
    </source>
</reference>
<dbReference type="Pfam" id="PF03773">
    <property type="entry name" value="ArsP_1"/>
    <property type="match status" value="1"/>
</dbReference>
<accession>A0A346NIL0</accession>
<evidence type="ECO:0000256" key="4">
    <source>
        <dbReference type="ARBA" id="ARBA00022692"/>
    </source>
</evidence>
<feature type="transmembrane region" description="Helical" evidence="8">
    <location>
        <begin position="190"/>
        <end position="210"/>
    </location>
</feature>
<evidence type="ECO:0000256" key="5">
    <source>
        <dbReference type="ARBA" id="ARBA00022989"/>
    </source>
</evidence>
<feature type="transmembrane region" description="Helical" evidence="8">
    <location>
        <begin position="12"/>
        <end position="36"/>
    </location>
</feature>
<organism evidence="9 10">
    <name type="scientific">Salinimonas sediminis</name>
    <dbReference type="NCBI Taxonomy" id="2303538"/>
    <lineage>
        <taxon>Bacteria</taxon>
        <taxon>Pseudomonadati</taxon>
        <taxon>Pseudomonadota</taxon>
        <taxon>Gammaproteobacteria</taxon>
        <taxon>Alteromonadales</taxon>
        <taxon>Alteromonadaceae</taxon>
        <taxon>Alteromonas/Salinimonas group</taxon>
        <taxon>Salinimonas</taxon>
    </lineage>
</organism>
<dbReference type="PANTHER" id="PTHR42775">
    <property type="entry name" value="PERMEASE RV2963-RELATED"/>
    <property type="match status" value="1"/>
</dbReference>
<evidence type="ECO:0000256" key="8">
    <source>
        <dbReference type="SAM" id="Phobius"/>
    </source>
</evidence>
<feature type="region of interest" description="Disordered" evidence="7">
    <location>
        <begin position="371"/>
        <end position="395"/>
    </location>
</feature>
<dbReference type="InterPro" id="IPR053166">
    <property type="entry name" value="UPF0718_permease"/>
</dbReference>
<dbReference type="EMBL" id="CP031769">
    <property type="protein sequence ID" value="AXR05367.1"/>
    <property type="molecule type" value="Genomic_DNA"/>
</dbReference>
<evidence type="ECO:0000313" key="9">
    <source>
        <dbReference type="EMBL" id="AXR05367.1"/>
    </source>
</evidence>
<evidence type="ECO:0000256" key="2">
    <source>
        <dbReference type="ARBA" id="ARBA00006386"/>
    </source>
</evidence>
<feature type="transmembrane region" description="Helical" evidence="8">
    <location>
        <begin position="407"/>
        <end position="425"/>
    </location>
</feature>
<evidence type="ECO:0000256" key="7">
    <source>
        <dbReference type="SAM" id="MobiDB-lite"/>
    </source>
</evidence>
<evidence type="ECO:0000313" key="10">
    <source>
        <dbReference type="Proteomes" id="UP000262073"/>
    </source>
</evidence>
<dbReference type="PANTHER" id="PTHR42775:SF1">
    <property type="entry name" value="PERMEASE RV2963-RELATED"/>
    <property type="match status" value="1"/>
</dbReference>
<comment type="subcellular location">
    <subcellularLocation>
        <location evidence="1">Cell membrane</location>
        <topology evidence="1">Multi-pass membrane protein</topology>
    </subcellularLocation>
</comment>
<evidence type="ECO:0000256" key="1">
    <source>
        <dbReference type="ARBA" id="ARBA00004651"/>
    </source>
</evidence>
<evidence type="ECO:0000256" key="6">
    <source>
        <dbReference type="ARBA" id="ARBA00023136"/>
    </source>
</evidence>
<keyword evidence="3" id="KW-1003">Cell membrane</keyword>
<sequence length="426" mass="47063">MTPFLSQWANAALTSVGFFWMALWAFALGYLVSSLIQIVVTREQMQQVMQGDSVKSISLGTFFGFISSSCSFAALATTRTLFAKGAGFVPAMAFLLSSTNLVIELGFVIAIFLGWQFVVAEYIGGVLLILLVWLLVTVYRPTQLIKQVREKLNENNNNDEDNPPSIKQLLSSQKGWQKLGMKYVMEWQMIWRDVLIGFTVAGLIAAFVPSQFFETLFVGSGNDNPAFYEVLLQSVIGPVAAFFTFIGSMGNIPLAAVLFDNGVSFAGVMAFIFSDLVVFPVLRINARYYGWKLALYILALLLISLVATALLLHYGLAMFDLLPQASTGKSITERDMFALDSGFFLNLVFIGISAVLVYFWYQMKHMNTGGHAHSHGHAEHQSGTDSQHSSHQQKDSTPSLKARIEQLITVICIGWLLAGLGLSLFY</sequence>
<feature type="transmembrane region" description="Helical" evidence="8">
    <location>
        <begin position="88"/>
        <end position="113"/>
    </location>
</feature>
<comment type="similarity">
    <text evidence="2">Belongs to the UPF0718 family.</text>
</comment>
<dbReference type="AlphaFoldDB" id="A0A346NIL0"/>
<evidence type="ECO:0000256" key="3">
    <source>
        <dbReference type="ARBA" id="ARBA00022475"/>
    </source>
</evidence>
<dbReference type="OrthoDB" id="9811980at2"/>
<dbReference type="GO" id="GO:0005886">
    <property type="term" value="C:plasma membrane"/>
    <property type="evidence" value="ECO:0007669"/>
    <property type="project" value="UniProtKB-SubCell"/>
</dbReference>
<name>A0A346NIL0_9ALTE</name>
<keyword evidence="6 8" id="KW-0472">Membrane</keyword>
<gene>
    <name evidence="9" type="ORF">D0Y50_02675</name>
</gene>
<dbReference type="RefSeq" id="WP_108565517.1">
    <property type="nucleotide sequence ID" value="NZ_CP031769.1"/>
</dbReference>
<dbReference type="InterPro" id="IPR005524">
    <property type="entry name" value="DUF318"/>
</dbReference>
<feature type="transmembrane region" description="Helical" evidence="8">
    <location>
        <begin position="56"/>
        <end position="76"/>
    </location>
</feature>
<feature type="transmembrane region" description="Helical" evidence="8">
    <location>
        <begin position="294"/>
        <end position="316"/>
    </location>
</feature>
<feature type="transmembrane region" description="Helical" evidence="8">
    <location>
        <begin position="337"/>
        <end position="361"/>
    </location>
</feature>
<keyword evidence="5 8" id="KW-1133">Transmembrane helix</keyword>